<name>A0A1I2IEP2_9BACL</name>
<dbReference type="EMBL" id="FONN01000034">
    <property type="protein sequence ID" value="SFF40090.1"/>
    <property type="molecule type" value="Genomic_DNA"/>
</dbReference>
<sequence>MSKFFKTLNIILLCALLILSVLPAPESAFAATSATYEGKTFSASHNQDYIDIYIDGVERTRTLVNTKQEVEVYDVYIMSIDNVAIKTVIDSYSVPQPVLVVTWTQYRNTGSIQKIYEANINNLVAGSVATPTFSRNGDLVSIVFPENAIHKKYRIASGAWQNYTTPLSTTNGIEAVGADKFGHVSSIGYFQNSTPPQIALSVNTTALARFVTITANITDKLGIVDKKYALGNYSVAYMSQNGIGTSISSFSTNFQVYENGTYTVYAKNNAGLMSVKTIQISNIDRDPPTKPVILISPAEPAYDYTVTINYSSDSTKKEFRIGSGTWQPYTKELHIDYNTIIYARAADQLGNESEVSQLVNNNIKHASEYNYDANGRLIKLGVCKIFCVNSQTLLQ</sequence>
<feature type="signal peptide" evidence="1">
    <location>
        <begin position="1"/>
        <end position="30"/>
    </location>
</feature>
<feature type="chain" id="PRO_5010344007" description="YD repeat-containing protein" evidence="1">
    <location>
        <begin position="31"/>
        <end position="395"/>
    </location>
</feature>
<reference evidence="3" key="1">
    <citation type="submission" date="2016-10" db="EMBL/GenBank/DDBJ databases">
        <authorList>
            <person name="Varghese N."/>
            <person name="Submissions S."/>
        </authorList>
    </citation>
    <scope>NUCLEOTIDE SEQUENCE [LARGE SCALE GENOMIC DNA]</scope>
    <source>
        <strain evidence="3">CGMCC 1.10223</strain>
    </source>
</reference>
<dbReference type="RefSeq" id="WP_046234795.1">
    <property type="nucleotide sequence ID" value="NZ_FONN01000034.1"/>
</dbReference>
<evidence type="ECO:0000313" key="2">
    <source>
        <dbReference type="EMBL" id="SFF40090.1"/>
    </source>
</evidence>
<organism evidence="2 3">
    <name type="scientific">Paenibacillus algorifonticola</name>
    <dbReference type="NCBI Taxonomy" id="684063"/>
    <lineage>
        <taxon>Bacteria</taxon>
        <taxon>Bacillati</taxon>
        <taxon>Bacillota</taxon>
        <taxon>Bacilli</taxon>
        <taxon>Bacillales</taxon>
        <taxon>Paenibacillaceae</taxon>
        <taxon>Paenibacillus</taxon>
    </lineage>
</organism>
<proteinExistence type="predicted"/>
<protein>
    <recommendedName>
        <fullName evidence="4">YD repeat-containing protein</fullName>
    </recommendedName>
</protein>
<dbReference type="AlphaFoldDB" id="A0A1I2IEP2"/>
<accession>A0A1I2IEP2</accession>
<keyword evidence="3" id="KW-1185">Reference proteome</keyword>
<dbReference type="Proteomes" id="UP000183410">
    <property type="component" value="Unassembled WGS sequence"/>
</dbReference>
<evidence type="ECO:0000313" key="3">
    <source>
        <dbReference type="Proteomes" id="UP000183410"/>
    </source>
</evidence>
<evidence type="ECO:0000256" key="1">
    <source>
        <dbReference type="SAM" id="SignalP"/>
    </source>
</evidence>
<keyword evidence="1" id="KW-0732">Signal</keyword>
<evidence type="ECO:0008006" key="4">
    <source>
        <dbReference type="Google" id="ProtNLM"/>
    </source>
</evidence>
<gene>
    <name evidence="2" type="ORF">SAMN04487969_1342</name>
</gene>
<dbReference type="OrthoDB" id="2513661at2"/>